<comment type="function">
    <text evidence="4">Dirigent proteins impart stereoselectivity on the phenoxy radical-coupling reaction, yielding optically active lignans from two molecules of coniferyl alcohol in the biosynthesis of lignans, flavonolignans, and alkaloids and thus plays a central role in plant secondary metabolism.</text>
</comment>
<dbReference type="PANTHER" id="PTHR21495">
    <property type="entry name" value="NUCLEOPORIN-RELATED"/>
    <property type="match status" value="1"/>
</dbReference>
<comment type="subcellular location">
    <subcellularLocation>
        <location evidence="4">Secreted</location>
        <location evidence="4">Extracellular space</location>
        <location evidence="4">Apoplast</location>
    </subcellularLocation>
</comment>
<evidence type="ECO:0000313" key="6">
    <source>
        <dbReference type="Proteomes" id="UP000594263"/>
    </source>
</evidence>
<evidence type="ECO:0000256" key="1">
    <source>
        <dbReference type="ARBA" id="ARBA00010746"/>
    </source>
</evidence>
<dbReference type="Proteomes" id="UP000594263">
    <property type="component" value="Unplaced"/>
</dbReference>
<dbReference type="InterPro" id="IPR044859">
    <property type="entry name" value="Allene_oxi_cyc_Dirigent"/>
</dbReference>
<protein>
    <recommendedName>
        <fullName evidence="4">Dirigent protein</fullName>
    </recommendedName>
</protein>
<feature type="signal peptide" evidence="4">
    <location>
        <begin position="1"/>
        <end position="28"/>
    </location>
</feature>
<keyword evidence="4" id="KW-0052">Apoplast</keyword>
<evidence type="ECO:0000313" key="5">
    <source>
        <dbReference type="EnsemblPlants" id="Kaladp0011s1073.1.v1.1.CDS.1"/>
    </source>
</evidence>
<dbReference type="Pfam" id="PF03018">
    <property type="entry name" value="Dirigent"/>
    <property type="match status" value="1"/>
</dbReference>
<keyword evidence="3 4" id="KW-0964">Secreted</keyword>
<proteinExistence type="inferred from homology"/>
<accession>A0A7N0RJH1</accession>
<dbReference type="Gramene" id="Kaladp0011s1073.1.v1.1">
    <property type="protein sequence ID" value="Kaladp0011s1073.1.v1.1.CDS.1"/>
    <property type="gene ID" value="Kaladp0011s1073.v1.1"/>
</dbReference>
<evidence type="ECO:0000256" key="3">
    <source>
        <dbReference type="ARBA" id="ARBA00022525"/>
    </source>
</evidence>
<reference evidence="5" key="1">
    <citation type="submission" date="2021-01" db="UniProtKB">
        <authorList>
            <consortium name="EnsemblPlants"/>
        </authorList>
    </citation>
    <scope>IDENTIFICATION</scope>
</reference>
<dbReference type="EnsemblPlants" id="Kaladp0011s1073.1.v1.1">
    <property type="protein sequence ID" value="Kaladp0011s1073.1.v1.1.CDS.1"/>
    <property type="gene ID" value="Kaladp0011s1073.v1.1"/>
</dbReference>
<comment type="subunit">
    <text evidence="2 4">Homodimer.</text>
</comment>
<evidence type="ECO:0000256" key="2">
    <source>
        <dbReference type="ARBA" id="ARBA00011738"/>
    </source>
</evidence>
<dbReference type="Gene3D" id="2.40.480.10">
    <property type="entry name" value="Allene oxide cyclase-like"/>
    <property type="match status" value="1"/>
</dbReference>
<comment type="similarity">
    <text evidence="1 4">Belongs to the plant dirigent protein family.</text>
</comment>
<dbReference type="GO" id="GO:0009699">
    <property type="term" value="P:phenylpropanoid biosynthetic process"/>
    <property type="evidence" value="ECO:0007669"/>
    <property type="project" value="UniProtKB-ARBA"/>
</dbReference>
<evidence type="ECO:0000256" key="4">
    <source>
        <dbReference type="RuleBase" id="RU363099"/>
    </source>
</evidence>
<dbReference type="GO" id="GO:0048046">
    <property type="term" value="C:apoplast"/>
    <property type="evidence" value="ECO:0007669"/>
    <property type="project" value="UniProtKB-SubCell"/>
</dbReference>
<dbReference type="AlphaFoldDB" id="A0A7N0RJH1"/>
<dbReference type="OMA" id="PMMASLE"/>
<name>A0A7N0RJH1_KALFE</name>
<dbReference type="InterPro" id="IPR004265">
    <property type="entry name" value="Dirigent"/>
</dbReference>
<feature type="chain" id="PRO_5029945246" description="Dirigent protein" evidence="4">
    <location>
        <begin position="29"/>
        <end position="188"/>
    </location>
</feature>
<keyword evidence="4" id="KW-0732">Signal</keyword>
<keyword evidence="6" id="KW-1185">Reference proteome</keyword>
<sequence>MAAESSTGIRSFCSFLVLLAAVITQTQAALQADRPFPKKTEMSFYMHDWETATREENITNVPIAGNPLKKPYILEFGSLFAYDDAITLTIDRKSTEIGRAHGIYVNTALDGSDLHIMVSFLFTNKAYNGSTIEIRGADRLLQPTREVAVVSGTGRFRLARGWASVETVFLDIPQSNAILRWNLTVFHY</sequence>
<organism evidence="5 6">
    <name type="scientific">Kalanchoe fedtschenkoi</name>
    <name type="common">Lavender scallops</name>
    <name type="synonym">South American air plant</name>
    <dbReference type="NCBI Taxonomy" id="63787"/>
    <lineage>
        <taxon>Eukaryota</taxon>
        <taxon>Viridiplantae</taxon>
        <taxon>Streptophyta</taxon>
        <taxon>Embryophyta</taxon>
        <taxon>Tracheophyta</taxon>
        <taxon>Spermatophyta</taxon>
        <taxon>Magnoliopsida</taxon>
        <taxon>eudicotyledons</taxon>
        <taxon>Gunneridae</taxon>
        <taxon>Pentapetalae</taxon>
        <taxon>Saxifragales</taxon>
        <taxon>Crassulaceae</taxon>
        <taxon>Kalanchoe</taxon>
    </lineage>
</organism>